<dbReference type="InParanoid" id="A0A5C3PHX9"/>
<proteinExistence type="predicted"/>
<evidence type="ECO:0000313" key="2">
    <source>
        <dbReference type="EMBL" id="TFK85533.1"/>
    </source>
</evidence>
<name>A0A5C3PHX9_9APHY</name>
<reference evidence="2 3" key="1">
    <citation type="journal article" date="2019" name="Nat. Ecol. Evol.">
        <title>Megaphylogeny resolves global patterns of mushroom evolution.</title>
        <authorList>
            <person name="Varga T."/>
            <person name="Krizsan K."/>
            <person name="Foldi C."/>
            <person name="Dima B."/>
            <person name="Sanchez-Garcia M."/>
            <person name="Sanchez-Ramirez S."/>
            <person name="Szollosi G.J."/>
            <person name="Szarkandi J.G."/>
            <person name="Papp V."/>
            <person name="Albert L."/>
            <person name="Andreopoulos W."/>
            <person name="Angelini C."/>
            <person name="Antonin V."/>
            <person name="Barry K.W."/>
            <person name="Bougher N.L."/>
            <person name="Buchanan P."/>
            <person name="Buyck B."/>
            <person name="Bense V."/>
            <person name="Catcheside P."/>
            <person name="Chovatia M."/>
            <person name="Cooper J."/>
            <person name="Damon W."/>
            <person name="Desjardin D."/>
            <person name="Finy P."/>
            <person name="Geml J."/>
            <person name="Haridas S."/>
            <person name="Hughes K."/>
            <person name="Justo A."/>
            <person name="Karasinski D."/>
            <person name="Kautmanova I."/>
            <person name="Kiss B."/>
            <person name="Kocsube S."/>
            <person name="Kotiranta H."/>
            <person name="LaButti K.M."/>
            <person name="Lechner B.E."/>
            <person name="Liimatainen K."/>
            <person name="Lipzen A."/>
            <person name="Lukacs Z."/>
            <person name="Mihaltcheva S."/>
            <person name="Morgado L.N."/>
            <person name="Niskanen T."/>
            <person name="Noordeloos M.E."/>
            <person name="Ohm R.A."/>
            <person name="Ortiz-Santana B."/>
            <person name="Ovrebo C."/>
            <person name="Racz N."/>
            <person name="Riley R."/>
            <person name="Savchenko A."/>
            <person name="Shiryaev A."/>
            <person name="Soop K."/>
            <person name="Spirin V."/>
            <person name="Szebenyi C."/>
            <person name="Tomsovsky M."/>
            <person name="Tulloss R.E."/>
            <person name="Uehling J."/>
            <person name="Grigoriev I.V."/>
            <person name="Vagvolgyi C."/>
            <person name="Papp T."/>
            <person name="Martin F.M."/>
            <person name="Miettinen O."/>
            <person name="Hibbett D.S."/>
            <person name="Nagy L.G."/>
        </authorList>
    </citation>
    <scope>NUCLEOTIDE SEQUENCE [LARGE SCALE GENOMIC DNA]</scope>
    <source>
        <strain evidence="2 3">HHB13444</strain>
    </source>
</reference>
<dbReference type="Proteomes" id="UP000308197">
    <property type="component" value="Unassembled WGS sequence"/>
</dbReference>
<dbReference type="EMBL" id="ML211247">
    <property type="protein sequence ID" value="TFK85533.1"/>
    <property type="molecule type" value="Genomic_DNA"/>
</dbReference>
<protein>
    <submittedName>
        <fullName evidence="2">Uncharacterized protein</fullName>
    </submittedName>
</protein>
<sequence>MDLRAAHSLRIPLCKGFKIPLNLRLPPPRQPLSHPRSTDPLMPTDAVRKAPHPPTEVDMTYILCKPLQTGPEYEGEVWLAQPCQPSSPGAPTSQVVLKFVKSSCLSRFSTELTEAMSLSIRCLATCSIARLEHTSGSKTFRAPICRTTTACIRYVPVDVAQACSRP</sequence>
<feature type="region of interest" description="Disordered" evidence="1">
    <location>
        <begin position="25"/>
        <end position="45"/>
    </location>
</feature>
<evidence type="ECO:0000256" key="1">
    <source>
        <dbReference type="SAM" id="MobiDB-lite"/>
    </source>
</evidence>
<organism evidence="2 3">
    <name type="scientific">Polyporus arcularius HHB13444</name>
    <dbReference type="NCBI Taxonomy" id="1314778"/>
    <lineage>
        <taxon>Eukaryota</taxon>
        <taxon>Fungi</taxon>
        <taxon>Dikarya</taxon>
        <taxon>Basidiomycota</taxon>
        <taxon>Agaricomycotina</taxon>
        <taxon>Agaricomycetes</taxon>
        <taxon>Polyporales</taxon>
        <taxon>Polyporaceae</taxon>
        <taxon>Polyporus</taxon>
    </lineage>
</organism>
<keyword evidence="3" id="KW-1185">Reference proteome</keyword>
<evidence type="ECO:0000313" key="3">
    <source>
        <dbReference type="Proteomes" id="UP000308197"/>
    </source>
</evidence>
<gene>
    <name evidence="2" type="ORF">K466DRAFT_184530</name>
</gene>
<dbReference type="AlphaFoldDB" id="A0A5C3PHX9"/>
<accession>A0A5C3PHX9</accession>